<dbReference type="KEGG" id="cphy:B5808_18715"/>
<protein>
    <submittedName>
        <fullName evidence="2">Uncharacterized protein</fullName>
    </submittedName>
</protein>
<evidence type="ECO:0000313" key="3">
    <source>
        <dbReference type="Proteomes" id="UP000192775"/>
    </source>
</evidence>
<dbReference type="InterPro" id="IPR036866">
    <property type="entry name" value="RibonucZ/Hydroxyglut_hydro"/>
</dbReference>
<dbReference type="STRING" id="1619308.B5808_18715"/>
<keyword evidence="3" id="KW-1185">Reference proteome</keyword>
<feature type="region of interest" description="Disordered" evidence="1">
    <location>
        <begin position="1"/>
        <end position="36"/>
    </location>
</feature>
<dbReference type="InterPro" id="IPR001279">
    <property type="entry name" value="Metallo-B-lactamas"/>
</dbReference>
<accession>A0A1X9LUS6</accession>
<name>A0A1X9LUS6_9MICO</name>
<dbReference type="SMART" id="SM00849">
    <property type="entry name" value="Lactamase_B"/>
    <property type="match status" value="1"/>
</dbReference>
<dbReference type="Proteomes" id="UP000192775">
    <property type="component" value="Chromosome"/>
</dbReference>
<proteinExistence type="predicted"/>
<dbReference type="PANTHER" id="PTHR23131">
    <property type="entry name" value="ENDORIBONUCLEASE LACTB2"/>
    <property type="match status" value="1"/>
</dbReference>
<dbReference type="Gene3D" id="3.60.15.10">
    <property type="entry name" value="Ribonuclease Z/Hydroxyacylglutathione hydrolase-like"/>
    <property type="match status" value="1"/>
</dbReference>
<dbReference type="PANTHER" id="PTHR23131:SF4">
    <property type="entry name" value="METALLO-BETA-LACTAMASE SUPERFAMILY POTEIN"/>
    <property type="match status" value="1"/>
</dbReference>
<dbReference type="SUPFAM" id="SSF56281">
    <property type="entry name" value="Metallo-hydrolase/oxidoreductase"/>
    <property type="match status" value="1"/>
</dbReference>
<gene>
    <name evidence="2" type="ORF">B5808_18715</name>
</gene>
<dbReference type="AlphaFoldDB" id="A0A1X9LUS6"/>
<reference evidence="2 3" key="1">
    <citation type="submission" date="2017-04" db="EMBL/GenBank/DDBJ databases">
        <authorList>
            <person name="Afonso C.L."/>
            <person name="Miller P.J."/>
            <person name="Scott M.A."/>
            <person name="Spackman E."/>
            <person name="Goraichik I."/>
            <person name="Dimitrov K.M."/>
            <person name="Suarez D.L."/>
            <person name="Swayne D.E."/>
        </authorList>
    </citation>
    <scope>NUCLEOTIDE SEQUENCE [LARGE SCALE GENOMIC DNA]</scope>
    <source>
        <strain evidence="3">XA(T)</strain>
    </source>
</reference>
<sequence length="355" mass="37639">MTDEVAPPALSEAELRASASRTAPASEDAGGGISTVALPLPPGPNVPYTLAYLVADGDGAPHLIDTGWDSPDNLERVERALAARGWRLSDLSSIVVTHLHSDHLGMAAALRERTGAPVLLSRAEQASIDALVGSAPTWVERARERAGGWGVPADRIPELLEVAERAAHVTPFRADALVDDGDTLPIPGRSLRAVVTPGHTPGSLCLVDDLDDSVGPGSPGSLDGSGGSGVVFTGDHVLPTVYSGLGLGGPSPRNALTAMLDSLSRIAQYDALDVLPGHEYRFRGLADRCARIARHHLRRSEEVARARDTLADPTVFEIASRVSWSPGWENMRGFVLQSALQQTAMHLEHLMEEDR</sequence>
<dbReference type="Pfam" id="PF00753">
    <property type="entry name" value="Lactamase_B"/>
    <property type="match status" value="1"/>
</dbReference>
<dbReference type="RefSeq" id="WP_085021167.1">
    <property type="nucleotide sequence ID" value="NZ_BMHD01000001.1"/>
</dbReference>
<evidence type="ECO:0000313" key="2">
    <source>
        <dbReference type="EMBL" id="ARJ07029.1"/>
    </source>
</evidence>
<dbReference type="EMBL" id="CP020715">
    <property type="protein sequence ID" value="ARJ07029.1"/>
    <property type="molecule type" value="Genomic_DNA"/>
</dbReference>
<feature type="compositionally biased region" description="Low complexity" evidence="1">
    <location>
        <begin position="9"/>
        <end position="21"/>
    </location>
</feature>
<evidence type="ECO:0000256" key="1">
    <source>
        <dbReference type="SAM" id="MobiDB-lite"/>
    </source>
</evidence>
<dbReference type="InterPro" id="IPR050662">
    <property type="entry name" value="Sec-metab_biosynth-thioest"/>
</dbReference>
<organism evidence="2 3">
    <name type="scientific">Cnuibacter physcomitrellae</name>
    <dbReference type="NCBI Taxonomy" id="1619308"/>
    <lineage>
        <taxon>Bacteria</taxon>
        <taxon>Bacillati</taxon>
        <taxon>Actinomycetota</taxon>
        <taxon>Actinomycetes</taxon>
        <taxon>Micrococcales</taxon>
        <taxon>Microbacteriaceae</taxon>
        <taxon>Cnuibacter</taxon>
    </lineage>
</organism>